<feature type="domain" description="Aldehyde dehydrogenase" evidence="4">
    <location>
        <begin position="13"/>
        <end position="478"/>
    </location>
</feature>
<feature type="active site" evidence="2">
    <location>
        <position position="251"/>
    </location>
</feature>
<evidence type="ECO:0000256" key="2">
    <source>
        <dbReference type="PROSITE-ProRule" id="PRU10007"/>
    </source>
</evidence>
<dbReference type="PROSITE" id="PS00687">
    <property type="entry name" value="ALDEHYDE_DEHYDR_GLU"/>
    <property type="match status" value="1"/>
</dbReference>
<evidence type="ECO:0000313" key="6">
    <source>
        <dbReference type="Proteomes" id="UP000660454"/>
    </source>
</evidence>
<dbReference type="PANTHER" id="PTHR11699">
    <property type="entry name" value="ALDEHYDE DEHYDROGENASE-RELATED"/>
    <property type="match status" value="1"/>
</dbReference>
<accession>A0ABQ4GUG1</accession>
<keyword evidence="6" id="KW-1185">Reference proteome</keyword>
<dbReference type="Gene3D" id="3.40.309.10">
    <property type="entry name" value="Aldehyde Dehydrogenase, Chain A, domain 2"/>
    <property type="match status" value="1"/>
</dbReference>
<dbReference type="InterPro" id="IPR029510">
    <property type="entry name" value="Ald_DH_CS_GLU"/>
</dbReference>
<organism evidence="5 6">
    <name type="scientific">Microbispora siamensis</name>
    <dbReference type="NCBI Taxonomy" id="564413"/>
    <lineage>
        <taxon>Bacteria</taxon>
        <taxon>Bacillati</taxon>
        <taxon>Actinomycetota</taxon>
        <taxon>Actinomycetes</taxon>
        <taxon>Streptosporangiales</taxon>
        <taxon>Streptosporangiaceae</taxon>
        <taxon>Microbispora</taxon>
    </lineage>
</organism>
<proteinExistence type="inferred from homology"/>
<name>A0ABQ4GUG1_9ACTN</name>
<dbReference type="PROSITE" id="PS00070">
    <property type="entry name" value="ALDEHYDE_DEHYDR_CYS"/>
    <property type="match status" value="1"/>
</dbReference>
<dbReference type="Proteomes" id="UP000660454">
    <property type="component" value="Unassembled WGS sequence"/>
</dbReference>
<dbReference type="EMBL" id="BOOF01000036">
    <property type="protein sequence ID" value="GIH65020.1"/>
    <property type="molecule type" value="Genomic_DNA"/>
</dbReference>
<evidence type="ECO:0000256" key="1">
    <source>
        <dbReference type="ARBA" id="ARBA00023002"/>
    </source>
</evidence>
<dbReference type="Gene3D" id="3.40.605.10">
    <property type="entry name" value="Aldehyde Dehydrogenase, Chain A, domain 1"/>
    <property type="match status" value="1"/>
</dbReference>
<dbReference type="RefSeq" id="WP_204051162.1">
    <property type="nucleotide sequence ID" value="NZ_BOOF01000036.1"/>
</dbReference>
<evidence type="ECO:0000259" key="4">
    <source>
        <dbReference type="Pfam" id="PF00171"/>
    </source>
</evidence>
<dbReference type="InterPro" id="IPR016163">
    <property type="entry name" value="Ald_DH_C"/>
</dbReference>
<evidence type="ECO:0000313" key="5">
    <source>
        <dbReference type="EMBL" id="GIH65020.1"/>
    </source>
</evidence>
<sequence length="483" mass="50625">MSGERLMFVGGEWTEARDGARMPVFEPATGTTLTSVPAGGAADVDRAVTAARHCFDENRWSGEVPPRRRAAVLNRMAEGIRARAGELARLEVRDSGKPLSNALAEVEEAAFIFEYYAGWVTKLAGEVTPVGPEAINMIVHEPVGVCGLIVPWNFPLLMAAQKVAPALAAGCTAVLKPAEDTPLSALELAAVAAAAGLPAGALNVVTGTGPGAGAPLVEHPGIDKISFTGSREVGAMVAAGAGAALKRVTLELGGKSPNVLFADASFDEAVAGTCRGVFDNQGEVCSAGTRVLIQRDVFDAALAAITERASAIRLGDGLDPLTTMGPLVSARQRDRVNRYIEIGEREGARVVYAGTPPIGDRLAGGYFVPPVVFHAPSQRLRIAQEEIFGPVMTVLPFDDAEEAIRLANDTAFGLGAAVWTNDVRQGLRVAKAVRAGVVWLNDTQAAPTEGIWGGFKASGIGRELGRQGLEAYLEPKQIYINLT</sequence>
<comment type="similarity">
    <text evidence="3">Belongs to the aldehyde dehydrogenase family.</text>
</comment>
<dbReference type="SUPFAM" id="SSF53720">
    <property type="entry name" value="ALDH-like"/>
    <property type="match status" value="1"/>
</dbReference>
<dbReference type="InterPro" id="IPR015590">
    <property type="entry name" value="Aldehyde_DH_dom"/>
</dbReference>
<dbReference type="InterPro" id="IPR016162">
    <property type="entry name" value="Ald_DH_N"/>
</dbReference>
<dbReference type="InterPro" id="IPR016161">
    <property type="entry name" value="Ald_DH/histidinol_DH"/>
</dbReference>
<evidence type="ECO:0000256" key="3">
    <source>
        <dbReference type="RuleBase" id="RU003345"/>
    </source>
</evidence>
<dbReference type="Pfam" id="PF00171">
    <property type="entry name" value="Aldedh"/>
    <property type="match status" value="1"/>
</dbReference>
<gene>
    <name evidence="5" type="primary">gbsA</name>
    <name evidence="5" type="ORF">Msi02_58370</name>
</gene>
<reference evidence="5 6" key="1">
    <citation type="submission" date="2021-01" db="EMBL/GenBank/DDBJ databases">
        <title>Whole genome shotgun sequence of Microbispora siamensis NBRC 104113.</title>
        <authorList>
            <person name="Komaki H."/>
            <person name="Tamura T."/>
        </authorList>
    </citation>
    <scope>NUCLEOTIDE SEQUENCE [LARGE SCALE GENOMIC DNA]</scope>
    <source>
        <strain evidence="5 6">NBRC 104113</strain>
    </source>
</reference>
<protein>
    <submittedName>
        <fullName evidence="5">Betaine-aldehyde dehydrogenase</fullName>
    </submittedName>
</protein>
<keyword evidence="1 3" id="KW-0560">Oxidoreductase</keyword>
<dbReference type="InterPro" id="IPR016160">
    <property type="entry name" value="Ald_DH_CS_CYS"/>
</dbReference>
<comment type="caution">
    <text evidence="5">The sequence shown here is derived from an EMBL/GenBank/DDBJ whole genome shotgun (WGS) entry which is preliminary data.</text>
</comment>